<dbReference type="CDD" id="cd01598">
    <property type="entry name" value="PurB"/>
    <property type="match status" value="1"/>
</dbReference>
<dbReference type="Pfam" id="PF00206">
    <property type="entry name" value="Lyase_1"/>
    <property type="match status" value="1"/>
</dbReference>
<name>A0A1X7IYH2_9SPHI</name>
<evidence type="ECO:0000256" key="12">
    <source>
        <dbReference type="NCBIfam" id="TIGR00928"/>
    </source>
</evidence>
<dbReference type="GO" id="GO:0006189">
    <property type="term" value="P:'de novo' IMP biosynthetic process"/>
    <property type="evidence" value="ECO:0007669"/>
    <property type="project" value="UniProtKB-UniPathway"/>
</dbReference>
<keyword evidence="15" id="KW-1185">Reference proteome</keyword>
<dbReference type="UniPathway" id="UPA00075">
    <property type="reaction ID" value="UER00336"/>
</dbReference>
<dbReference type="SUPFAM" id="SSF48557">
    <property type="entry name" value="L-aspartase-like"/>
    <property type="match status" value="1"/>
</dbReference>
<evidence type="ECO:0000256" key="2">
    <source>
        <dbReference type="ARBA" id="ARBA00004734"/>
    </source>
</evidence>
<dbReference type="NCBIfam" id="TIGR00928">
    <property type="entry name" value="purB"/>
    <property type="match status" value="1"/>
</dbReference>
<dbReference type="GO" id="GO:0044208">
    <property type="term" value="P:'de novo' AMP biosynthetic process"/>
    <property type="evidence" value="ECO:0007669"/>
    <property type="project" value="UniProtKB-UniPathway"/>
</dbReference>
<evidence type="ECO:0000256" key="1">
    <source>
        <dbReference type="ARBA" id="ARBA00004706"/>
    </source>
</evidence>
<comment type="catalytic activity">
    <reaction evidence="11">
        <text>N(6)-(1,2-dicarboxyethyl)-AMP = fumarate + AMP</text>
        <dbReference type="Rhea" id="RHEA:16853"/>
        <dbReference type="ChEBI" id="CHEBI:29806"/>
        <dbReference type="ChEBI" id="CHEBI:57567"/>
        <dbReference type="ChEBI" id="CHEBI:456215"/>
        <dbReference type="EC" id="4.3.2.2"/>
    </reaction>
    <physiologicalReaction direction="left-to-right" evidence="11">
        <dbReference type="Rhea" id="RHEA:16854"/>
    </physiologicalReaction>
</comment>
<dbReference type="InterPro" id="IPR013539">
    <property type="entry name" value="PurB_C"/>
</dbReference>
<comment type="similarity">
    <text evidence="3 13">Belongs to the lyase 1 family. Adenylosuccinate lyase subfamily.</text>
</comment>
<evidence type="ECO:0000256" key="4">
    <source>
        <dbReference type="ARBA" id="ARBA00012339"/>
    </source>
</evidence>
<comment type="catalytic activity">
    <reaction evidence="8">
        <text>(2S)-2-[5-amino-1-(5-phospho-beta-D-ribosyl)imidazole-4-carboxamido]succinate = 5-amino-1-(5-phospho-beta-D-ribosyl)imidazole-4-carboxamide + fumarate</text>
        <dbReference type="Rhea" id="RHEA:23920"/>
        <dbReference type="ChEBI" id="CHEBI:29806"/>
        <dbReference type="ChEBI" id="CHEBI:58443"/>
        <dbReference type="ChEBI" id="CHEBI:58475"/>
        <dbReference type="EC" id="4.3.2.2"/>
    </reaction>
    <physiologicalReaction direction="left-to-right" evidence="8">
        <dbReference type="Rhea" id="RHEA:23921"/>
    </physiologicalReaction>
</comment>
<dbReference type="Proteomes" id="UP000192980">
    <property type="component" value="Unassembled WGS sequence"/>
</dbReference>
<evidence type="ECO:0000256" key="5">
    <source>
        <dbReference type="ARBA" id="ARBA00017058"/>
    </source>
</evidence>
<gene>
    <name evidence="14" type="ORF">SAMN05660862_1213</name>
</gene>
<dbReference type="UniPathway" id="UPA00074">
    <property type="reaction ID" value="UER00132"/>
</dbReference>
<dbReference type="InterPro" id="IPR004769">
    <property type="entry name" value="Pur_lyase"/>
</dbReference>
<evidence type="ECO:0000256" key="7">
    <source>
        <dbReference type="ARBA" id="ARBA00023239"/>
    </source>
</evidence>
<evidence type="ECO:0000256" key="11">
    <source>
        <dbReference type="ARBA" id="ARBA00049115"/>
    </source>
</evidence>
<keyword evidence="6 13" id="KW-0658">Purine biosynthesis</keyword>
<dbReference type="InterPro" id="IPR000362">
    <property type="entry name" value="Fumarate_lyase_fam"/>
</dbReference>
<dbReference type="STRING" id="561061.SAMN05660862_1213"/>
<evidence type="ECO:0000256" key="10">
    <source>
        <dbReference type="ARBA" id="ARBA00030717"/>
    </source>
</evidence>
<dbReference type="GO" id="GO:0070626">
    <property type="term" value="F:(S)-2-(5-amino-1-(5-phospho-D-ribosyl)imidazole-4-carboxamido) succinate lyase (fumarate-forming) activity"/>
    <property type="evidence" value="ECO:0007669"/>
    <property type="project" value="RHEA"/>
</dbReference>
<evidence type="ECO:0000256" key="8">
    <source>
        <dbReference type="ARBA" id="ARBA00024477"/>
    </source>
</evidence>
<dbReference type="InterPro" id="IPR022761">
    <property type="entry name" value="Fumarate_lyase_N"/>
</dbReference>
<dbReference type="Gene3D" id="1.10.275.10">
    <property type="entry name" value="Fumarase/aspartase (N-terminal domain)"/>
    <property type="match status" value="1"/>
</dbReference>
<reference evidence="14 15" key="1">
    <citation type="submission" date="2017-04" db="EMBL/GenBank/DDBJ databases">
        <authorList>
            <person name="Afonso C.L."/>
            <person name="Miller P.J."/>
            <person name="Scott M.A."/>
            <person name="Spackman E."/>
            <person name="Goraichik I."/>
            <person name="Dimitrov K.M."/>
            <person name="Suarez D.L."/>
            <person name="Swayne D.E."/>
        </authorList>
    </citation>
    <scope>NUCLEOTIDE SEQUENCE [LARGE SCALE GENOMIC DNA]</scope>
    <source>
        <strain evidence="14 15">DSM 22418</strain>
    </source>
</reference>
<protein>
    <recommendedName>
        <fullName evidence="5 12">Adenylosuccinate lyase</fullName>
        <shortName evidence="13">ASL</shortName>
        <ecNumber evidence="4 12">4.3.2.2</ecNumber>
    </recommendedName>
    <alternativeName>
        <fullName evidence="10 13">Adenylosuccinase</fullName>
    </alternativeName>
</protein>
<comment type="function">
    <text evidence="9">Catalyzes two reactions in de novo purine nucleotide biosynthesis. Catalyzes the breakdown of 5-aminoimidazole- (N-succinylocarboxamide) ribotide (SAICAR or 2-[5-amino-1-(5-phospho-beta-D-ribosyl)imidazole-4-carboxamido]succinate) to 5-aminoimidazole-4-carboxamide ribotide (AICAR or 5-amino-1-(5-phospho-beta-D-ribosyl)imidazole-4-carboxamide) and fumarate, and of adenylosuccinate (ADS or N(6)-(1,2-dicarboxyethyl)-AMP) to adenosine monophosphate (AMP) and fumarate.</text>
</comment>
<sequence>MNLSALTAVTPIDGRYHNATNELSNFFSEFALIKYRVLVEVEYFIALSESGIPQLAHFDGSLNEKLRNIYKNFSLEDAQWIKDTEKVTNHDVKAVEYFLKNEFEKLGLHDSLEFIHFGLTSQDINNTAIPYSWKEAINQSYLPSIEELLNELKSLSTAWTEIPMLARTHGQPASPTRLGKEIYVFIERIEKQLNALQQVPYSAKFGGATGNFNAHYVAYPKNDWVAFGNKFVNESLGLSRSQTTTQIEHYDNFAASCDAFKRINNILIDLCRDIWTYISMDYFKQKITAGQIGSSAMPHKVNPIDFENAEGNLGIANAIFEHLAAKLPISRLQRDLTDSTVLRNIGVPFAHTLIAIKSTLRGLRKLILNESALQKDLENNWAVVAEAIQTILRREGYPKPYEALKDLTRTNTTVTQETIAVFVDGLNVSDEIKAEIKQISPSNYTGVNA</sequence>
<dbReference type="EMBL" id="FXAU01000002">
    <property type="protein sequence ID" value="SMG20232.1"/>
    <property type="molecule type" value="Genomic_DNA"/>
</dbReference>
<dbReference type="PANTHER" id="PTHR43411">
    <property type="entry name" value="ADENYLOSUCCINATE LYASE"/>
    <property type="match status" value="1"/>
</dbReference>
<evidence type="ECO:0000256" key="3">
    <source>
        <dbReference type="ARBA" id="ARBA00008273"/>
    </source>
</evidence>
<evidence type="ECO:0000313" key="15">
    <source>
        <dbReference type="Proteomes" id="UP000192980"/>
    </source>
</evidence>
<comment type="pathway">
    <text evidence="2 13">Purine metabolism; AMP biosynthesis via de novo pathway; AMP from IMP: step 2/2.</text>
</comment>
<dbReference type="Gene3D" id="1.20.200.10">
    <property type="entry name" value="Fumarase/aspartase (Central domain)"/>
    <property type="match status" value="1"/>
</dbReference>
<dbReference type="GO" id="GO:0004018">
    <property type="term" value="F:N6-(1,2-dicarboxyethyl)AMP AMP-lyase (fumarate-forming) activity"/>
    <property type="evidence" value="ECO:0007669"/>
    <property type="project" value="UniProtKB-UniRule"/>
</dbReference>
<evidence type="ECO:0000256" key="6">
    <source>
        <dbReference type="ARBA" id="ARBA00022755"/>
    </source>
</evidence>
<dbReference type="InterPro" id="IPR047136">
    <property type="entry name" value="PurB_bact"/>
</dbReference>
<dbReference type="InterPro" id="IPR020557">
    <property type="entry name" value="Fumarate_lyase_CS"/>
</dbReference>
<evidence type="ECO:0000313" key="14">
    <source>
        <dbReference type="EMBL" id="SMG20232.1"/>
    </source>
</evidence>
<dbReference type="AlphaFoldDB" id="A0A1X7IYH2"/>
<dbReference type="OrthoDB" id="9768878at2"/>
<dbReference type="InterPro" id="IPR024083">
    <property type="entry name" value="Fumarase/histidase_N"/>
</dbReference>
<keyword evidence="7 13" id="KW-0456">Lyase</keyword>
<dbReference type="EC" id="4.3.2.2" evidence="4 12"/>
<dbReference type="RefSeq" id="WP_085472081.1">
    <property type="nucleotide sequence ID" value="NZ_CP038029.1"/>
</dbReference>
<evidence type="ECO:0000256" key="13">
    <source>
        <dbReference type="RuleBase" id="RU361172"/>
    </source>
</evidence>
<dbReference type="Gene3D" id="1.10.40.30">
    <property type="entry name" value="Fumarase/aspartase (C-terminal domain)"/>
    <property type="match status" value="1"/>
</dbReference>
<dbReference type="PRINTS" id="PR00149">
    <property type="entry name" value="FUMRATELYASE"/>
</dbReference>
<dbReference type="InterPro" id="IPR008948">
    <property type="entry name" value="L-Aspartase-like"/>
</dbReference>
<proteinExistence type="inferred from homology"/>
<evidence type="ECO:0000256" key="9">
    <source>
        <dbReference type="ARBA" id="ARBA00025012"/>
    </source>
</evidence>
<dbReference type="PROSITE" id="PS00163">
    <property type="entry name" value="FUMARATE_LYASES"/>
    <property type="match status" value="1"/>
</dbReference>
<comment type="pathway">
    <text evidence="1 13">Purine metabolism; IMP biosynthesis via de novo pathway; 5-amino-1-(5-phospho-D-ribosyl)imidazole-4-carboxamide from 5-amino-1-(5-phospho-D-ribosyl)imidazole-4-carboxylate: step 2/2.</text>
</comment>
<organism evidence="14 15">
    <name type="scientific">Sphingobacterium psychroaquaticum</name>
    <dbReference type="NCBI Taxonomy" id="561061"/>
    <lineage>
        <taxon>Bacteria</taxon>
        <taxon>Pseudomonadati</taxon>
        <taxon>Bacteroidota</taxon>
        <taxon>Sphingobacteriia</taxon>
        <taxon>Sphingobacteriales</taxon>
        <taxon>Sphingobacteriaceae</taxon>
        <taxon>Sphingobacterium</taxon>
    </lineage>
</organism>
<dbReference type="Pfam" id="PF08328">
    <property type="entry name" value="ASL_C"/>
    <property type="match status" value="1"/>
</dbReference>
<dbReference type="NCBIfam" id="NF006764">
    <property type="entry name" value="PRK09285.1"/>
    <property type="match status" value="1"/>
</dbReference>
<dbReference type="PANTHER" id="PTHR43411:SF1">
    <property type="entry name" value="ADENYLOSUCCINATE LYASE"/>
    <property type="match status" value="1"/>
</dbReference>
<accession>A0A1X7IYH2</accession>